<dbReference type="OrthoDB" id="9779574at2"/>
<evidence type="ECO:0000313" key="10">
    <source>
        <dbReference type="Proteomes" id="UP000296469"/>
    </source>
</evidence>
<evidence type="ECO:0000256" key="6">
    <source>
        <dbReference type="ARBA" id="ARBA00022833"/>
    </source>
</evidence>
<feature type="domain" description="Adenosine deaminase" evidence="8">
    <location>
        <begin position="23"/>
        <end position="361"/>
    </location>
</feature>
<dbReference type="NCBIfam" id="NF006847">
    <property type="entry name" value="PRK09358.1-2"/>
    <property type="match status" value="1"/>
</dbReference>
<dbReference type="PANTHER" id="PTHR11409">
    <property type="entry name" value="ADENOSINE DEAMINASE"/>
    <property type="match status" value="1"/>
</dbReference>
<dbReference type="RefSeq" id="WP_135974290.1">
    <property type="nucleotide sequence ID" value="NZ_CP039291.1"/>
</dbReference>
<comment type="cofactor">
    <cofactor evidence="1">
        <name>Zn(2+)</name>
        <dbReference type="ChEBI" id="CHEBI:29105"/>
    </cofactor>
</comment>
<dbReference type="Proteomes" id="UP000296469">
    <property type="component" value="Chromosome"/>
</dbReference>
<dbReference type="GO" id="GO:0006154">
    <property type="term" value="P:adenosine catabolic process"/>
    <property type="evidence" value="ECO:0007669"/>
    <property type="project" value="TreeGrafter"/>
</dbReference>
<evidence type="ECO:0000256" key="7">
    <source>
        <dbReference type="ARBA" id="ARBA00023080"/>
    </source>
</evidence>
<evidence type="ECO:0000256" key="3">
    <source>
        <dbReference type="ARBA" id="ARBA00012784"/>
    </source>
</evidence>
<dbReference type="InterPro" id="IPR001365">
    <property type="entry name" value="A_deaminase_dom"/>
</dbReference>
<dbReference type="GO" id="GO:0046103">
    <property type="term" value="P:inosine biosynthetic process"/>
    <property type="evidence" value="ECO:0007669"/>
    <property type="project" value="TreeGrafter"/>
</dbReference>
<protein>
    <recommendedName>
        <fullName evidence="3">adenosine deaminase</fullName>
        <ecNumber evidence="3">3.5.4.4</ecNumber>
    </recommendedName>
</protein>
<dbReference type="NCBIfam" id="TIGR01430">
    <property type="entry name" value="aden_deam"/>
    <property type="match status" value="1"/>
</dbReference>
<comment type="similarity">
    <text evidence="2">Belongs to the metallo-dependent hydrolases superfamily. Adenosine and AMP deaminases family.</text>
</comment>
<dbReference type="GO" id="GO:0043103">
    <property type="term" value="P:hypoxanthine salvage"/>
    <property type="evidence" value="ECO:0007669"/>
    <property type="project" value="TreeGrafter"/>
</dbReference>
<dbReference type="SUPFAM" id="SSF51556">
    <property type="entry name" value="Metallo-dependent hydrolases"/>
    <property type="match status" value="1"/>
</dbReference>
<evidence type="ECO:0000259" key="8">
    <source>
        <dbReference type="Pfam" id="PF00962"/>
    </source>
</evidence>
<keyword evidence="5 9" id="KW-0378">Hydrolase</keyword>
<dbReference type="Gene3D" id="3.20.20.140">
    <property type="entry name" value="Metal-dependent hydrolases"/>
    <property type="match status" value="1"/>
</dbReference>
<evidence type="ECO:0000256" key="1">
    <source>
        <dbReference type="ARBA" id="ARBA00001947"/>
    </source>
</evidence>
<evidence type="ECO:0000256" key="2">
    <source>
        <dbReference type="ARBA" id="ARBA00006676"/>
    </source>
</evidence>
<evidence type="ECO:0000313" key="9">
    <source>
        <dbReference type="EMBL" id="QCB94323.1"/>
    </source>
</evidence>
<sequence>MTAHLPASGTPGADLGAAVRALPKVLLHDHLDGGLRPATVVDLAAQTGHVLPTTDPEALGRWFVESAASGSLERYLETFAHTVGVLQTADALRRVAREAVLDLAADGVVHAEERYAPEQHQRGGLSLQEVVDAVRGGLDEGMAQARSAGDDIRVTQVLCAMRQGDRADEVAALALANRDAGVVAFDLAGPEEGFPPSRHASAFRTLRDASFPVTVHAGEAAGLASIGDAVHRAGALRLGHGVRIADDVHVGPGGEVRLGRLAHWVRDRRLALEVCPSSNVQTGAARSVAEHPVTMLLRLGFEVTVSTDNRLQSGTSPSRELELLVREAGWTHDDLVAVTVAAARHAFLQEDERRALVDRIVRPAVSPGTARPGRHRA</sequence>
<dbReference type="EMBL" id="CP039291">
    <property type="protein sequence ID" value="QCB94323.1"/>
    <property type="molecule type" value="Genomic_DNA"/>
</dbReference>
<keyword evidence="4" id="KW-0479">Metal-binding</keyword>
<accession>A0A4P7SNV6</accession>
<dbReference type="InterPro" id="IPR006330">
    <property type="entry name" value="Ado/ade_deaminase"/>
</dbReference>
<dbReference type="GO" id="GO:0004000">
    <property type="term" value="F:adenosine deaminase activity"/>
    <property type="evidence" value="ECO:0007669"/>
    <property type="project" value="UniProtKB-ARBA"/>
</dbReference>
<dbReference type="KEGG" id="celz:E5225_12910"/>
<dbReference type="FunFam" id="3.20.20.140:FF:000020">
    <property type="entry name" value="Adenosine deaminase"/>
    <property type="match status" value="1"/>
</dbReference>
<name>A0A4P7SNV6_9CELL</name>
<reference evidence="9 10" key="1">
    <citation type="submission" date="2019-04" db="EMBL/GenBank/DDBJ databases">
        <title>Isolation and identification of Cellulomonas shaoxiangyii sp. Nov. isolated from feces of the Tibetan antelopes (Pantholops hodgsonii) in the Qinghai-Tibet plateau of China.</title>
        <authorList>
            <person name="Tian Z."/>
        </authorList>
    </citation>
    <scope>NUCLEOTIDE SEQUENCE [LARGE SCALE GENOMIC DNA]</scope>
    <source>
        <strain evidence="9 10">Z28</strain>
    </source>
</reference>
<dbReference type="Pfam" id="PF00962">
    <property type="entry name" value="A_deaminase"/>
    <property type="match status" value="1"/>
</dbReference>
<dbReference type="GO" id="GO:0005829">
    <property type="term" value="C:cytosol"/>
    <property type="evidence" value="ECO:0007669"/>
    <property type="project" value="TreeGrafter"/>
</dbReference>
<evidence type="ECO:0000256" key="5">
    <source>
        <dbReference type="ARBA" id="ARBA00022801"/>
    </source>
</evidence>
<dbReference type="InterPro" id="IPR032466">
    <property type="entry name" value="Metal_Hydrolase"/>
</dbReference>
<gene>
    <name evidence="9" type="ORF">E5225_12910</name>
</gene>
<proteinExistence type="inferred from homology"/>
<keyword evidence="6" id="KW-0862">Zinc</keyword>
<organism evidence="9 10">
    <name type="scientific">Cellulomonas shaoxiangyii</name>
    <dbReference type="NCBI Taxonomy" id="2566013"/>
    <lineage>
        <taxon>Bacteria</taxon>
        <taxon>Bacillati</taxon>
        <taxon>Actinomycetota</taxon>
        <taxon>Actinomycetes</taxon>
        <taxon>Micrococcales</taxon>
        <taxon>Cellulomonadaceae</taxon>
        <taxon>Cellulomonas</taxon>
    </lineage>
</organism>
<dbReference type="GO" id="GO:0009117">
    <property type="term" value="P:nucleotide metabolic process"/>
    <property type="evidence" value="ECO:0007669"/>
    <property type="project" value="UniProtKB-KW"/>
</dbReference>
<dbReference type="EC" id="3.5.4.4" evidence="3"/>
<dbReference type="GO" id="GO:0046872">
    <property type="term" value="F:metal ion binding"/>
    <property type="evidence" value="ECO:0007669"/>
    <property type="project" value="UniProtKB-KW"/>
</dbReference>
<keyword evidence="7" id="KW-0546">Nucleotide metabolism</keyword>
<evidence type="ECO:0000256" key="4">
    <source>
        <dbReference type="ARBA" id="ARBA00022723"/>
    </source>
</evidence>
<dbReference type="PANTHER" id="PTHR11409:SF43">
    <property type="entry name" value="ADENOSINE DEAMINASE"/>
    <property type="match status" value="1"/>
</dbReference>
<dbReference type="AlphaFoldDB" id="A0A4P7SNV6"/>
<keyword evidence="10" id="KW-1185">Reference proteome</keyword>